<organism evidence="3 4">
    <name type="scientific">Orchesella cincta</name>
    <name type="common">Springtail</name>
    <name type="synonym">Podura cincta</name>
    <dbReference type="NCBI Taxonomy" id="48709"/>
    <lineage>
        <taxon>Eukaryota</taxon>
        <taxon>Metazoa</taxon>
        <taxon>Ecdysozoa</taxon>
        <taxon>Arthropoda</taxon>
        <taxon>Hexapoda</taxon>
        <taxon>Collembola</taxon>
        <taxon>Entomobryomorpha</taxon>
        <taxon>Entomobryoidea</taxon>
        <taxon>Orchesellidae</taxon>
        <taxon>Orchesellinae</taxon>
        <taxon>Orchesella</taxon>
    </lineage>
</organism>
<feature type="region of interest" description="Disordered" evidence="1">
    <location>
        <begin position="1"/>
        <end position="25"/>
    </location>
</feature>
<feature type="compositionally biased region" description="Basic and acidic residues" evidence="1">
    <location>
        <begin position="254"/>
        <end position="263"/>
    </location>
</feature>
<keyword evidence="4" id="KW-1185">Reference proteome</keyword>
<name>A0A1D2MZD3_ORCCI</name>
<dbReference type="SUPFAM" id="SSF81383">
    <property type="entry name" value="F-box domain"/>
    <property type="match status" value="1"/>
</dbReference>
<dbReference type="InterPro" id="IPR032675">
    <property type="entry name" value="LRR_dom_sf"/>
</dbReference>
<evidence type="ECO:0000313" key="4">
    <source>
        <dbReference type="Proteomes" id="UP000094527"/>
    </source>
</evidence>
<feature type="region of interest" description="Disordered" evidence="1">
    <location>
        <begin position="254"/>
        <end position="282"/>
    </location>
</feature>
<feature type="non-terminal residue" evidence="3">
    <location>
        <position position="1"/>
    </location>
</feature>
<evidence type="ECO:0000256" key="1">
    <source>
        <dbReference type="SAM" id="MobiDB-lite"/>
    </source>
</evidence>
<dbReference type="Gene3D" id="1.20.1280.50">
    <property type="match status" value="1"/>
</dbReference>
<feature type="domain" description="F-box" evidence="2">
    <location>
        <begin position="31"/>
        <end position="64"/>
    </location>
</feature>
<dbReference type="Proteomes" id="UP000094527">
    <property type="component" value="Unassembled WGS sequence"/>
</dbReference>
<dbReference type="InterPro" id="IPR036047">
    <property type="entry name" value="F-box-like_dom_sf"/>
</dbReference>
<accession>A0A1D2MZD3</accession>
<proteinExistence type="predicted"/>
<dbReference type="OrthoDB" id="10552459at2759"/>
<dbReference type="AlphaFoldDB" id="A0A1D2MZD3"/>
<dbReference type="EMBL" id="LJIJ01000361">
    <property type="protein sequence ID" value="ODM98372.1"/>
    <property type="molecule type" value="Genomic_DNA"/>
</dbReference>
<evidence type="ECO:0000313" key="3">
    <source>
        <dbReference type="EMBL" id="ODM98372.1"/>
    </source>
</evidence>
<comment type="caution">
    <text evidence="3">The sequence shown here is derived from an EMBL/GenBank/DDBJ whole genome shotgun (WGS) entry which is preliminary data.</text>
</comment>
<protein>
    <recommendedName>
        <fullName evidence="2">F-box domain-containing protein</fullName>
    </recommendedName>
</protein>
<dbReference type="InterPro" id="IPR001810">
    <property type="entry name" value="F-box_dom"/>
</dbReference>
<dbReference type="CDD" id="cd09917">
    <property type="entry name" value="F-box_SF"/>
    <property type="match status" value="1"/>
</dbReference>
<gene>
    <name evidence="3" type="ORF">Ocin01_08315</name>
</gene>
<dbReference type="Pfam" id="PF00646">
    <property type="entry name" value="F-box"/>
    <property type="match status" value="1"/>
</dbReference>
<reference evidence="3 4" key="1">
    <citation type="journal article" date="2016" name="Genome Biol. Evol.">
        <title>Gene Family Evolution Reflects Adaptation to Soil Environmental Stressors in the Genome of the Collembolan Orchesella cincta.</title>
        <authorList>
            <person name="Faddeeva-Vakhrusheva A."/>
            <person name="Derks M.F."/>
            <person name="Anvar S.Y."/>
            <person name="Agamennone V."/>
            <person name="Suring W."/>
            <person name="Smit S."/>
            <person name="van Straalen N.M."/>
            <person name="Roelofs D."/>
        </authorList>
    </citation>
    <scope>NUCLEOTIDE SEQUENCE [LARGE SCALE GENOMIC DNA]</scope>
    <source>
        <tissue evidence="3">Mixed pool</tissue>
    </source>
</reference>
<dbReference type="Gene3D" id="3.80.10.10">
    <property type="entry name" value="Ribonuclease Inhibitor"/>
    <property type="match status" value="1"/>
</dbReference>
<evidence type="ECO:0000259" key="2">
    <source>
        <dbReference type="Pfam" id="PF00646"/>
    </source>
</evidence>
<sequence length="649" mass="74156">HTKTNPLLRDRASPSQAKRRKTPPTPVIPLLINHILEQIFDGASFKDLKNFRLVCREWNNVATKCLQSTLDFITIGCRNISHIHSLHYSNFNQQRNNHFFMNQFPLSSDNIPLVTHSFNAEQLNRFLEVISKSTNPPFTKYEIVSSFFIPENEQLLQRFFQFSSPFVQDLKISLDNRHLGQFSPSFLVYITFPKLRSVVFEVHRQFELAEPGSEDTDSSNSDFGGNAVSYRILSSISLGATNLESLEVSLQRKCDGEGQRRYNQDGTPNFERDRRAGQGGGGGCPCQHFDLSSVPTMSILNSPSGDSSRMETSIISLSPIAAAAVSCHLPLPITGYQSTPPRISNSPKLKKLHLRLRNSFIHQTCVMSLLERLDNTLEELCFTEEGHGSPVEVEFPTMKRLSKLTISSICEFEQNFVTILPLSYSDQLPILESMNLWDCFGTEKRYEQLFLSTTPSHTLTELVFPSQLRNVTLAQNIPNVFPRLKSLTMVFSMRTENLAVIETVFQVCGESLEELHLITEMDTQNQNVDHVLTGLPKEICRKMKMEENFTLPHYLQEMTRKPSLNSLKKLRKLMFQLEHKYSRAPLITDVTGYVAFMEMPNLEYLRFTRYGMSWNCCEALAKKCRVDVLSPNANNVFEIENFDFDFEGM</sequence>
<dbReference type="SUPFAM" id="SSF52047">
    <property type="entry name" value="RNI-like"/>
    <property type="match status" value="1"/>
</dbReference>
<dbReference type="OMA" id="FTRYGMS"/>